<comment type="caution">
    <text evidence="1">The sequence shown here is derived from an EMBL/GenBank/DDBJ whole genome shotgun (WGS) entry which is preliminary data.</text>
</comment>
<dbReference type="EMBL" id="CM037158">
    <property type="protein sequence ID" value="KAH7852557.1"/>
    <property type="molecule type" value="Genomic_DNA"/>
</dbReference>
<proteinExistence type="predicted"/>
<sequence>MVNGEEIRKNRSFSKPVSGLNSGHSSSVFLAMNKPDTAVPGSSHGSSSVVPQGQHHPGYAVQSQSAPPYYNPQPQPPMYPVTYPQSQNRNWSNNGNKSRGGFRNQRGDPCQICNKTNHTAKTCYYRSNLNYQPPSYYPSYNNASTQRPPIPQAYMLQTFPYSVPCSSTTTPGLLPLPPNCPTYTTPYPSTYSTSSYPAYTPSSTFRSTIPPSVPPPSNWYLDSGATNHDLSLATTLMRPYPLFHDNEEMEKDTTLTKKNQGSVRRVYIVIEEDRLLKASFQRWMIEHNPTDEVKVISGADHMVMFSKPEELSSCLQELAAN</sequence>
<organism evidence="1 2">
    <name type="scientific">Vaccinium darrowii</name>
    <dbReference type="NCBI Taxonomy" id="229202"/>
    <lineage>
        <taxon>Eukaryota</taxon>
        <taxon>Viridiplantae</taxon>
        <taxon>Streptophyta</taxon>
        <taxon>Embryophyta</taxon>
        <taxon>Tracheophyta</taxon>
        <taxon>Spermatophyta</taxon>
        <taxon>Magnoliopsida</taxon>
        <taxon>eudicotyledons</taxon>
        <taxon>Gunneridae</taxon>
        <taxon>Pentapetalae</taxon>
        <taxon>asterids</taxon>
        <taxon>Ericales</taxon>
        <taxon>Ericaceae</taxon>
        <taxon>Vaccinioideae</taxon>
        <taxon>Vaccinieae</taxon>
        <taxon>Vaccinium</taxon>
    </lineage>
</organism>
<dbReference type="Proteomes" id="UP000828048">
    <property type="component" value="Chromosome 8"/>
</dbReference>
<reference evidence="1 2" key="1">
    <citation type="journal article" date="2021" name="Hortic Res">
        <title>High-quality reference genome and annotation aids understanding of berry development for evergreen blueberry (Vaccinium darrowii).</title>
        <authorList>
            <person name="Yu J."/>
            <person name="Hulse-Kemp A.M."/>
            <person name="Babiker E."/>
            <person name="Staton M."/>
        </authorList>
    </citation>
    <scope>NUCLEOTIDE SEQUENCE [LARGE SCALE GENOMIC DNA]</scope>
    <source>
        <strain evidence="2">cv. NJ 8807/NJ 8810</strain>
        <tissue evidence="1">Young leaf</tissue>
    </source>
</reference>
<evidence type="ECO:0000313" key="1">
    <source>
        <dbReference type="EMBL" id="KAH7852557.1"/>
    </source>
</evidence>
<keyword evidence="2" id="KW-1185">Reference proteome</keyword>
<evidence type="ECO:0000313" key="2">
    <source>
        <dbReference type="Proteomes" id="UP000828048"/>
    </source>
</evidence>
<accession>A0ACB7YGN3</accession>
<name>A0ACB7YGN3_9ERIC</name>
<protein>
    <submittedName>
        <fullName evidence="1">Uncharacterized protein</fullName>
    </submittedName>
</protein>
<gene>
    <name evidence="1" type="ORF">Vadar_026338</name>
</gene>